<dbReference type="Gene3D" id="1.10.1740.10">
    <property type="match status" value="1"/>
</dbReference>
<reference evidence="5 6" key="1">
    <citation type="submission" date="2013-03" db="EMBL/GenBank/DDBJ databases">
        <title>Assembly of a new bacterial strain Brevibacillus borstelensis AK1.</title>
        <authorList>
            <person name="Rajan I."/>
            <person name="PoliReddy D."/>
            <person name="Sugumar T."/>
            <person name="Rathinam K."/>
            <person name="Alqarawi S."/>
            <person name="Khalil A.B."/>
            <person name="Sivakumar N."/>
        </authorList>
    </citation>
    <scope>NUCLEOTIDE SEQUENCE [LARGE SCALE GENOMIC DNA]</scope>
    <source>
        <strain evidence="5 6">AK1</strain>
    </source>
</reference>
<dbReference type="OrthoDB" id="9785675at2"/>
<keyword evidence="3" id="KW-0804">Transcription</keyword>
<dbReference type="InterPro" id="IPR013325">
    <property type="entry name" value="RNA_pol_sigma_r2"/>
</dbReference>
<keyword evidence="1" id="KW-0805">Transcription regulation</keyword>
<keyword evidence="2" id="KW-0731">Sigma factor</keyword>
<dbReference type="Proteomes" id="UP000012081">
    <property type="component" value="Unassembled WGS sequence"/>
</dbReference>
<dbReference type="Pfam" id="PF04542">
    <property type="entry name" value="Sigma70_r2"/>
    <property type="match status" value="1"/>
</dbReference>
<organism evidence="5 6">
    <name type="scientific">Brevibacillus borstelensis AK1</name>
    <dbReference type="NCBI Taxonomy" id="1300222"/>
    <lineage>
        <taxon>Bacteria</taxon>
        <taxon>Bacillati</taxon>
        <taxon>Bacillota</taxon>
        <taxon>Bacilli</taxon>
        <taxon>Bacillales</taxon>
        <taxon>Paenibacillaceae</taxon>
        <taxon>Brevibacillus</taxon>
    </lineage>
</organism>
<dbReference type="AlphaFoldDB" id="M8DAP1"/>
<dbReference type="InterPro" id="IPR039425">
    <property type="entry name" value="RNA_pol_sigma-70-like"/>
</dbReference>
<dbReference type="PANTHER" id="PTHR43133">
    <property type="entry name" value="RNA POLYMERASE ECF-TYPE SIGMA FACTO"/>
    <property type="match status" value="1"/>
</dbReference>
<evidence type="ECO:0000256" key="3">
    <source>
        <dbReference type="ARBA" id="ARBA00023163"/>
    </source>
</evidence>
<dbReference type="PANTHER" id="PTHR43133:SF60">
    <property type="entry name" value="RNA POLYMERASE SIGMA FACTOR SIGV"/>
    <property type="match status" value="1"/>
</dbReference>
<dbReference type="GO" id="GO:0016987">
    <property type="term" value="F:sigma factor activity"/>
    <property type="evidence" value="ECO:0007669"/>
    <property type="project" value="UniProtKB-KW"/>
</dbReference>
<accession>M8DAP1</accession>
<evidence type="ECO:0000313" key="6">
    <source>
        <dbReference type="Proteomes" id="UP000012081"/>
    </source>
</evidence>
<gene>
    <name evidence="5" type="ORF">I532_05060</name>
</gene>
<dbReference type="SUPFAM" id="SSF88946">
    <property type="entry name" value="Sigma2 domain of RNA polymerase sigma factors"/>
    <property type="match status" value="1"/>
</dbReference>
<protein>
    <submittedName>
        <fullName evidence="5">RNA polymerase sigma factor</fullName>
    </submittedName>
</protein>
<proteinExistence type="predicted"/>
<dbReference type="RefSeq" id="WP_003386806.1">
    <property type="nucleotide sequence ID" value="NZ_APBN01000002.1"/>
</dbReference>
<evidence type="ECO:0000256" key="1">
    <source>
        <dbReference type="ARBA" id="ARBA00023015"/>
    </source>
</evidence>
<comment type="caution">
    <text evidence="5">The sequence shown here is derived from an EMBL/GenBank/DDBJ whole genome shotgun (WGS) entry which is preliminary data.</text>
</comment>
<evidence type="ECO:0000313" key="5">
    <source>
        <dbReference type="EMBL" id="EMT53354.1"/>
    </source>
</evidence>
<dbReference type="STRING" id="1300222.I532_05060"/>
<evidence type="ECO:0000259" key="4">
    <source>
        <dbReference type="Pfam" id="PF04542"/>
    </source>
</evidence>
<dbReference type="InterPro" id="IPR007627">
    <property type="entry name" value="RNA_pol_sigma70_r2"/>
</dbReference>
<sequence length="122" mass="14641">MTETELHECIRSTRSGNKDAFRKIYAHSKDYVYGTVSLLVNNKQDAADVVSEVYVEVFKSLYRYDFEKPFRSWITGVVIRQVRNWNRKLWRKFRLYERGKLMELPEPSPDSESLFLRHKNCK</sequence>
<dbReference type="EMBL" id="APBN01000002">
    <property type="protein sequence ID" value="EMT53354.1"/>
    <property type="molecule type" value="Genomic_DNA"/>
</dbReference>
<name>M8DAP1_9BACL</name>
<keyword evidence="6" id="KW-1185">Reference proteome</keyword>
<evidence type="ECO:0000256" key="2">
    <source>
        <dbReference type="ARBA" id="ARBA00023082"/>
    </source>
</evidence>
<feature type="domain" description="RNA polymerase sigma-70 region 2" evidence="4">
    <location>
        <begin position="25"/>
        <end position="91"/>
    </location>
</feature>
<dbReference type="GO" id="GO:0006352">
    <property type="term" value="P:DNA-templated transcription initiation"/>
    <property type="evidence" value="ECO:0007669"/>
    <property type="project" value="InterPro"/>
</dbReference>
<dbReference type="PATRIC" id="fig|1300222.3.peg.1035"/>